<gene>
    <name evidence="3" type="ordered locus">Cpha266_2115</name>
</gene>
<dbReference type="STRING" id="290317.Cpha266_2115"/>
<feature type="domain" description="AAA" evidence="1">
    <location>
        <begin position="33"/>
        <end position="167"/>
    </location>
</feature>
<dbReference type="PANTHER" id="PTHR33295">
    <property type="entry name" value="ATPASE"/>
    <property type="match status" value="1"/>
</dbReference>
<dbReference type="Pfam" id="PF13635">
    <property type="entry name" value="DUF4143"/>
    <property type="match status" value="1"/>
</dbReference>
<evidence type="ECO:0000259" key="1">
    <source>
        <dbReference type="Pfam" id="PF13173"/>
    </source>
</evidence>
<evidence type="ECO:0000313" key="4">
    <source>
        <dbReference type="Proteomes" id="UP000008701"/>
    </source>
</evidence>
<proteinExistence type="predicted"/>
<dbReference type="RefSeq" id="WP_011745926.1">
    <property type="nucleotide sequence ID" value="NC_008639.1"/>
</dbReference>
<dbReference type="AlphaFoldDB" id="A1BIA0"/>
<dbReference type="OrthoDB" id="9801840at2"/>
<accession>A1BIA0</accession>
<dbReference type="SUPFAM" id="SSF52540">
    <property type="entry name" value="P-loop containing nucleoside triphosphate hydrolases"/>
    <property type="match status" value="1"/>
</dbReference>
<keyword evidence="4" id="KW-1185">Reference proteome</keyword>
<dbReference type="InterPro" id="IPR041682">
    <property type="entry name" value="AAA_14"/>
</dbReference>
<evidence type="ECO:0000259" key="2">
    <source>
        <dbReference type="Pfam" id="PF13635"/>
    </source>
</evidence>
<dbReference type="PANTHER" id="PTHR33295:SF8">
    <property type="entry name" value="AAA+ ATPASE DOMAIN-CONTAINING PROTEIN"/>
    <property type="match status" value="1"/>
</dbReference>
<dbReference type="InterPro" id="IPR027417">
    <property type="entry name" value="P-loop_NTPase"/>
</dbReference>
<feature type="domain" description="DUF4143" evidence="2">
    <location>
        <begin position="223"/>
        <end position="361"/>
    </location>
</feature>
<organism evidence="3 4">
    <name type="scientific">Chlorobium phaeobacteroides (strain DSM 266 / SMG 266 / 2430)</name>
    <dbReference type="NCBI Taxonomy" id="290317"/>
    <lineage>
        <taxon>Bacteria</taxon>
        <taxon>Pseudomonadati</taxon>
        <taxon>Chlorobiota</taxon>
        <taxon>Chlorobiia</taxon>
        <taxon>Chlorobiales</taxon>
        <taxon>Chlorobiaceae</taxon>
        <taxon>Chlorobium/Pelodictyon group</taxon>
        <taxon>Chlorobium</taxon>
    </lineage>
</organism>
<dbReference type="InterPro" id="IPR025420">
    <property type="entry name" value="DUF4143"/>
</dbReference>
<dbReference type="Pfam" id="PF13173">
    <property type="entry name" value="AAA_14"/>
    <property type="match status" value="1"/>
</dbReference>
<dbReference type="Proteomes" id="UP000008701">
    <property type="component" value="Chromosome"/>
</dbReference>
<dbReference type="HOGENOM" id="CLU_041527_0_0_10"/>
<sequence length="428" mass="49704">MKKETLKTIIRDFHVSPLPTLKRRSQQIPVDTSKIITLVGVRRSGKTSLLFNIISDLLQKGIPITTVLYINFEDERLDLKTEELDLLLQAWQELYPEMRIEECSFFFDEIQNIAGWDKFVRRIYDRGTRNIFITGSNARFLSSDIATTLRGRTISFEVFPLSFSEYLAFREVTPDLNSSHSVALINHHLQHYLDRGGFPEVIGYDDALRNRVLQEYFNVMIYRDLVERYEIKNLPALKFFLKRIVSSATKQFSVNKIYNELKSSGFRIGKNQLYDFLEGAVNIYLAQTLRKHSDSLVDRELGEKKVYVIDTGLLNALDFRFSDDTGKALEQAVFLELRRREKEIYFFREKAECDFIVKQGTVITEAIQVSTTITDTQTRSRELRGLTECCTRFGLQHGVIITLDASEKFEYNGIAVTVTPLYRWLLMP</sequence>
<evidence type="ECO:0000313" key="3">
    <source>
        <dbReference type="EMBL" id="ABL66127.1"/>
    </source>
</evidence>
<dbReference type="KEGG" id="cph:Cpha266_2115"/>
<reference evidence="3 4" key="1">
    <citation type="submission" date="2006-12" db="EMBL/GenBank/DDBJ databases">
        <title>Complete sequence of Chlorobium phaeobacteroides DSM 266.</title>
        <authorList>
            <consortium name="US DOE Joint Genome Institute"/>
            <person name="Copeland A."/>
            <person name="Lucas S."/>
            <person name="Lapidus A."/>
            <person name="Barry K."/>
            <person name="Detter J.C."/>
            <person name="Glavina del Rio T."/>
            <person name="Hammon N."/>
            <person name="Israni S."/>
            <person name="Pitluck S."/>
            <person name="Goltsman E."/>
            <person name="Schmutz J."/>
            <person name="Larimer F."/>
            <person name="Land M."/>
            <person name="Hauser L."/>
            <person name="Mikhailova N."/>
            <person name="Li T."/>
            <person name="Overmann J."/>
            <person name="Bryant D.A."/>
            <person name="Richardson P."/>
        </authorList>
    </citation>
    <scope>NUCLEOTIDE SEQUENCE [LARGE SCALE GENOMIC DNA]</scope>
    <source>
        <strain evidence="3 4">DSM 266</strain>
    </source>
</reference>
<name>A1BIA0_CHLPD</name>
<dbReference type="eggNOG" id="COG1373">
    <property type="taxonomic scope" value="Bacteria"/>
</dbReference>
<dbReference type="EMBL" id="CP000492">
    <property type="protein sequence ID" value="ABL66127.1"/>
    <property type="molecule type" value="Genomic_DNA"/>
</dbReference>
<protein>
    <submittedName>
        <fullName evidence="3">ATPase</fullName>
    </submittedName>
</protein>